<feature type="region of interest" description="Disordered" evidence="1">
    <location>
        <begin position="357"/>
        <end position="376"/>
    </location>
</feature>
<reference evidence="4" key="1">
    <citation type="journal article" date="2010" name="Genome Biol.">
        <title>Genome sequence of the necrotrophic plant pathogen Pythium ultimum reveals original pathogenicity mechanisms and effector repertoire.</title>
        <authorList>
            <person name="Levesque C.A."/>
            <person name="Brouwer H."/>
            <person name="Cano L."/>
            <person name="Hamilton J.P."/>
            <person name="Holt C."/>
            <person name="Huitema E."/>
            <person name="Raffaele S."/>
            <person name="Robideau G.P."/>
            <person name="Thines M."/>
            <person name="Win J."/>
            <person name="Zerillo M.M."/>
            <person name="Beakes G.W."/>
            <person name="Boore J.L."/>
            <person name="Busam D."/>
            <person name="Dumas B."/>
            <person name="Ferriera S."/>
            <person name="Fuerstenberg S.I."/>
            <person name="Gachon C.M."/>
            <person name="Gaulin E."/>
            <person name="Govers F."/>
            <person name="Grenville-Briggs L."/>
            <person name="Horner N."/>
            <person name="Hostetler J."/>
            <person name="Jiang R.H."/>
            <person name="Johnson J."/>
            <person name="Krajaejun T."/>
            <person name="Lin H."/>
            <person name="Meijer H.J."/>
            <person name="Moore B."/>
            <person name="Morris P."/>
            <person name="Phuntmart V."/>
            <person name="Puiu D."/>
            <person name="Shetty J."/>
            <person name="Stajich J.E."/>
            <person name="Tripathy S."/>
            <person name="Wawra S."/>
            <person name="van West P."/>
            <person name="Whitty B.R."/>
            <person name="Coutinho P.M."/>
            <person name="Henrissat B."/>
            <person name="Martin F."/>
            <person name="Thomas P.D."/>
            <person name="Tyler B.M."/>
            <person name="De Vries R.P."/>
            <person name="Kamoun S."/>
            <person name="Yandell M."/>
            <person name="Tisserat N."/>
            <person name="Buell C.R."/>
        </authorList>
    </citation>
    <scope>NUCLEOTIDE SEQUENCE</scope>
    <source>
        <strain evidence="4">DAOM:BR144</strain>
    </source>
</reference>
<feature type="region of interest" description="Disordered" evidence="1">
    <location>
        <begin position="247"/>
        <end position="351"/>
    </location>
</feature>
<feature type="compositionally biased region" description="Polar residues" evidence="1">
    <location>
        <begin position="214"/>
        <end position="226"/>
    </location>
</feature>
<dbReference type="VEuPathDB" id="FungiDB:PYU1_G005218"/>
<evidence type="ECO:0000313" key="4">
    <source>
        <dbReference type="Proteomes" id="UP000019132"/>
    </source>
</evidence>
<sequence>MVLQTASVLHTTIAHVAKPTAAGAHTHTQYLIRVSDERYPGLHWTVYRRYSEFRDLRLKLEGAVREGDMCDHCAIMAKRSSFVQFPHRKWFGNLKESTLETRRVGLEAFLDAVTKHARTCKESMTCQTRPLMDQFLMVNDMRYSFLNVNMSEHEVELMTKFGGSTPTTPVSGKMASTPGRLDRLSAREFADPALRLTSTASNNQEEQEEKGPTEDQNANNTDNEQISAIEMEGRVLKARLKTMPNLLAYSKEKPAAPRKPRTQSWNDDSKDASSSSSSSAMRPNSLSDWGSVKFQTQSAGRHSDPGANSNDLLNFSRGSITGSNRPRRSDQRSRARKVHLSSAAKRVKKLRAEARSSAAAASSAAQRVAMLPTIAE</sequence>
<dbReference type="GO" id="GO:0035091">
    <property type="term" value="F:phosphatidylinositol binding"/>
    <property type="evidence" value="ECO:0007669"/>
    <property type="project" value="InterPro"/>
</dbReference>
<feature type="compositionally biased region" description="Polar residues" evidence="1">
    <location>
        <begin position="281"/>
        <end position="322"/>
    </location>
</feature>
<name>K3WJT7_GLOUD</name>
<feature type="domain" description="PX" evidence="2">
    <location>
        <begin position="8"/>
        <end position="153"/>
    </location>
</feature>
<evidence type="ECO:0000259" key="2">
    <source>
        <dbReference type="PROSITE" id="PS50195"/>
    </source>
</evidence>
<dbReference type="EMBL" id="GL376633">
    <property type="status" value="NOT_ANNOTATED_CDS"/>
    <property type="molecule type" value="Genomic_DNA"/>
</dbReference>
<dbReference type="EnsemblProtists" id="PYU1_T005229">
    <property type="protein sequence ID" value="PYU1_T005229"/>
    <property type="gene ID" value="PYU1_G005218"/>
</dbReference>
<feature type="compositionally biased region" description="Low complexity" evidence="1">
    <location>
        <begin position="357"/>
        <end position="369"/>
    </location>
</feature>
<dbReference type="InterPro" id="IPR036871">
    <property type="entry name" value="PX_dom_sf"/>
</dbReference>
<dbReference type="OMA" id="CQTRPLM"/>
<evidence type="ECO:0000256" key="1">
    <source>
        <dbReference type="SAM" id="MobiDB-lite"/>
    </source>
</evidence>
<dbReference type="SUPFAM" id="SSF64268">
    <property type="entry name" value="PX domain"/>
    <property type="match status" value="1"/>
</dbReference>
<dbReference type="AlphaFoldDB" id="K3WJT7"/>
<dbReference type="Pfam" id="PF00787">
    <property type="entry name" value="PX"/>
    <property type="match status" value="1"/>
</dbReference>
<dbReference type="PANTHER" id="PTHR22775:SF3">
    <property type="entry name" value="SORTING NEXIN-13"/>
    <property type="match status" value="1"/>
</dbReference>
<evidence type="ECO:0000313" key="3">
    <source>
        <dbReference type="EnsemblProtists" id="PYU1_T005229"/>
    </source>
</evidence>
<accession>K3WJT7</accession>
<protein>
    <recommendedName>
        <fullName evidence="2">PX domain-containing protein</fullName>
    </recommendedName>
</protein>
<dbReference type="InParanoid" id="K3WJT7"/>
<dbReference type="CDD" id="cd06093">
    <property type="entry name" value="PX_domain"/>
    <property type="match status" value="1"/>
</dbReference>
<proteinExistence type="predicted"/>
<feature type="compositionally biased region" description="Basic and acidic residues" evidence="1">
    <location>
        <begin position="180"/>
        <end position="190"/>
    </location>
</feature>
<dbReference type="eggNOG" id="ENOG502QVR3">
    <property type="taxonomic scope" value="Eukaryota"/>
</dbReference>
<feature type="region of interest" description="Disordered" evidence="1">
    <location>
        <begin position="160"/>
        <end position="227"/>
    </location>
</feature>
<dbReference type="PROSITE" id="PS50195">
    <property type="entry name" value="PX"/>
    <property type="match status" value="1"/>
</dbReference>
<keyword evidence="4" id="KW-1185">Reference proteome</keyword>
<reference evidence="3" key="3">
    <citation type="submission" date="2015-02" db="UniProtKB">
        <authorList>
            <consortium name="EnsemblProtists"/>
        </authorList>
    </citation>
    <scope>IDENTIFICATION</scope>
    <source>
        <strain evidence="3">DAOM BR144</strain>
    </source>
</reference>
<dbReference type="InterPro" id="IPR001683">
    <property type="entry name" value="PX_dom"/>
</dbReference>
<feature type="compositionally biased region" description="Basic residues" evidence="1">
    <location>
        <begin position="334"/>
        <end position="349"/>
    </location>
</feature>
<dbReference type="HOGENOM" id="CLU_763934_0_0_1"/>
<reference evidence="4" key="2">
    <citation type="submission" date="2010-04" db="EMBL/GenBank/DDBJ databases">
        <authorList>
            <person name="Buell R."/>
            <person name="Hamilton J."/>
            <person name="Hostetler J."/>
        </authorList>
    </citation>
    <scope>NUCLEOTIDE SEQUENCE [LARGE SCALE GENOMIC DNA]</scope>
    <source>
        <strain evidence="4">DAOM:BR144</strain>
    </source>
</reference>
<dbReference type="Proteomes" id="UP000019132">
    <property type="component" value="Unassembled WGS sequence"/>
</dbReference>
<dbReference type="PANTHER" id="PTHR22775">
    <property type="entry name" value="SORTING NEXIN"/>
    <property type="match status" value="1"/>
</dbReference>
<organism evidence="3 4">
    <name type="scientific">Globisporangium ultimum (strain ATCC 200006 / CBS 805.95 / DAOM BR144)</name>
    <name type="common">Pythium ultimum</name>
    <dbReference type="NCBI Taxonomy" id="431595"/>
    <lineage>
        <taxon>Eukaryota</taxon>
        <taxon>Sar</taxon>
        <taxon>Stramenopiles</taxon>
        <taxon>Oomycota</taxon>
        <taxon>Peronosporomycetes</taxon>
        <taxon>Pythiales</taxon>
        <taxon>Pythiaceae</taxon>
        <taxon>Globisporangium</taxon>
    </lineage>
</organism>
<dbReference type="SMART" id="SM00312">
    <property type="entry name" value="PX"/>
    <property type="match status" value="1"/>
</dbReference>
<dbReference type="Gene3D" id="3.30.1520.10">
    <property type="entry name" value="Phox-like domain"/>
    <property type="match status" value="1"/>
</dbReference>